<evidence type="ECO:0000256" key="1">
    <source>
        <dbReference type="ARBA" id="ARBA00022630"/>
    </source>
</evidence>
<evidence type="ECO:0000259" key="3">
    <source>
        <dbReference type="Pfam" id="PF02770"/>
    </source>
</evidence>
<comment type="caution">
    <text evidence="6">The sequence shown here is derived from an EMBL/GenBank/DDBJ whole genome shotgun (WGS) entry which is preliminary data.</text>
</comment>
<evidence type="ECO:0000256" key="2">
    <source>
        <dbReference type="ARBA" id="ARBA00023002"/>
    </source>
</evidence>
<reference evidence="6 7" key="1">
    <citation type="submission" date="2019-03" db="EMBL/GenBank/DDBJ databases">
        <title>Sequencing the genomes of 1000 actinobacteria strains.</title>
        <authorList>
            <person name="Klenk H.-P."/>
        </authorList>
    </citation>
    <scope>NUCLEOTIDE SEQUENCE [LARGE SCALE GENOMIC DNA]</scope>
    <source>
        <strain evidence="6 7">DSM 44969</strain>
    </source>
</reference>
<keyword evidence="1" id="KW-0285">Flavoprotein</keyword>
<dbReference type="AlphaFoldDB" id="A0A4R1HQM1"/>
<organism evidence="6 7">
    <name type="scientific">Pseudonocardia endophytica</name>
    <dbReference type="NCBI Taxonomy" id="401976"/>
    <lineage>
        <taxon>Bacteria</taxon>
        <taxon>Bacillati</taxon>
        <taxon>Actinomycetota</taxon>
        <taxon>Actinomycetes</taxon>
        <taxon>Pseudonocardiales</taxon>
        <taxon>Pseudonocardiaceae</taxon>
        <taxon>Pseudonocardia</taxon>
    </lineage>
</organism>
<dbReference type="InterPro" id="IPR036250">
    <property type="entry name" value="AcylCo_DH-like_C"/>
</dbReference>
<evidence type="ECO:0000313" key="7">
    <source>
        <dbReference type="Proteomes" id="UP000295560"/>
    </source>
</evidence>
<evidence type="ECO:0000313" key="6">
    <source>
        <dbReference type="EMBL" id="TCK22059.1"/>
    </source>
</evidence>
<gene>
    <name evidence="6" type="ORF">EV378_6057</name>
</gene>
<dbReference type="InterPro" id="IPR013786">
    <property type="entry name" value="AcylCoA_DH/ox_N"/>
</dbReference>
<dbReference type="Gene3D" id="1.20.140.10">
    <property type="entry name" value="Butyryl-CoA Dehydrogenase, subunit A, domain 3"/>
    <property type="match status" value="1"/>
</dbReference>
<dbReference type="Gene3D" id="1.10.540.10">
    <property type="entry name" value="Acyl-CoA dehydrogenase/oxidase, N-terminal domain"/>
    <property type="match status" value="1"/>
</dbReference>
<dbReference type="Gene3D" id="2.40.110.10">
    <property type="entry name" value="Butyryl-CoA Dehydrogenase, subunit A, domain 2"/>
    <property type="match status" value="1"/>
</dbReference>
<dbReference type="PIRSF" id="PIRSF016578">
    <property type="entry name" value="HsaA"/>
    <property type="match status" value="1"/>
</dbReference>
<dbReference type="Proteomes" id="UP000295560">
    <property type="component" value="Unassembled WGS sequence"/>
</dbReference>
<feature type="domain" description="Acyl-CoA dehydrogenase/oxidase N-terminal" evidence="4">
    <location>
        <begin position="24"/>
        <end position="113"/>
    </location>
</feature>
<dbReference type="RefSeq" id="WP_132430728.1">
    <property type="nucleotide sequence ID" value="NZ_SMFZ01000002.1"/>
</dbReference>
<dbReference type="GO" id="GO:0050660">
    <property type="term" value="F:flavin adenine dinucleotide binding"/>
    <property type="evidence" value="ECO:0007669"/>
    <property type="project" value="InterPro"/>
</dbReference>
<dbReference type="EMBL" id="SMFZ01000002">
    <property type="protein sequence ID" value="TCK22059.1"/>
    <property type="molecule type" value="Genomic_DNA"/>
</dbReference>
<keyword evidence="7" id="KW-1185">Reference proteome</keyword>
<dbReference type="CDD" id="cd00567">
    <property type="entry name" value="ACAD"/>
    <property type="match status" value="1"/>
</dbReference>
<dbReference type="InterPro" id="IPR006091">
    <property type="entry name" value="Acyl-CoA_Oxase/DH_mid-dom"/>
</dbReference>
<evidence type="ECO:0000259" key="5">
    <source>
        <dbReference type="Pfam" id="PF08028"/>
    </source>
</evidence>
<protein>
    <submittedName>
        <fullName evidence="6">Alkylation response protein AidB-like acyl-CoA dehydrogenase</fullName>
    </submittedName>
</protein>
<dbReference type="InterPro" id="IPR037069">
    <property type="entry name" value="AcylCoA_DH/ox_N_sf"/>
</dbReference>
<dbReference type="PANTHER" id="PTHR43884:SF25">
    <property type="entry name" value="ACYL-COA DEHYDROGENASE YDBM-RELATED"/>
    <property type="match status" value="1"/>
</dbReference>
<dbReference type="InterPro" id="IPR013107">
    <property type="entry name" value="Acyl-CoA_DH_C"/>
</dbReference>
<feature type="domain" description="Acyl-CoA dehydrogenase C-terminal" evidence="5">
    <location>
        <begin position="251"/>
        <end position="372"/>
    </location>
</feature>
<dbReference type="InterPro" id="IPR046373">
    <property type="entry name" value="Acyl-CoA_Oxase/DH_mid-dom_sf"/>
</dbReference>
<dbReference type="Pfam" id="PF02771">
    <property type="entry name" value="Acyl-CoA_dh_N"/>
    <property type="match status" value="1"/>
</dbReference>
<name>A0A4R1HQM1_PSEEN</name>
<sequence length="392" mass="42412">MTLTTGPDTATRRTPLDDALLAAVHTRAPHYDRENLFFTEDLDALREAGHLRGPVPEELGGLGLTLDETAHVQRTLAYWAPSTALATTMHLYWVGNAADRYRSGDHRQEWLLREAAAGKVIAAGHGEPGNDTAIDDSTTAAVPVDGGYRITGHKIFTSLAPAWDWIGIHARDDSDPDHPRLVHGFLARSDEGIETVETWDTLGVRATASHDTVLRDVFLPAERVIEVQDLGTPPSPAVAGIFAWVLPLLGNVYYGIARRAVDVALETAGKRTAVSRGGAPVAEKPFVQYHAAEAELLLEGVVAQLDTLTRELTDGVDHGDRLLVKLFAAKENGTRAAQKAVDLALEIGGAGSIAKRSELERLYRDVRAGTFHPPNSDFVRDVIGRTVLGLFP</sequence>
<dbReference type="GO" id="GO:0003995">
    <property type="term" value="F:acyl-CoA dehydrogenase activity"/>
    <property type="evidence" value="ECO:0007669"/>
    <property type="project" value="TreeGrafter"/>
</dbReference>
<dbReference type="SUPFAM" id="SSF56645">
    <property type="entry name" value="Acyl-CoA dehydrogenase NM domain-like"/>
    <property type="match status" value="1"/>
</dbReference>
<evidence type="ECO:0000259" key="4">
    <source>
        <dbReference type="Pfam" id="PF02771"/>
    </source>
</evidence>
<dbReference type="PANTHER" id="PTHR43884">
    <property type="entry name" value="ACYL-COA DEHYDROGENASE"/>
    <property type="match status" value="1"/>
</dbReference>
<dbReference type="OrthoDB" id="2986495at2"/>
<accession>A0A4R1HQM1</accession>
<dbReference type="Pfam" id="PF08028">
    <property type="entry name" value="Acyl-CoA_dh_2"/>
    <property type="match status" value="1"/>
</dbReference>
<dbReference type="InterPro" id="IPR009100">
    <property type="entry name" value="AcylCoA_DH/oxidase_NM_dom_sf"/>
</dbReference>
<proteinExistence type="predicted"/>
<dbReference type="Pfam" id="PF02770">
    <property type="entry name" value="Acyl-CoA_dh_M"/>
    <property type="match status" value="1"/>
</dbReference>
<feature type="domain" description="Acyl-CoA oxidase/dehydrogenase middle" evidence="3">
    <location>
        <begin position="135"/>
        <end position="217"/>
    </location>
</feature>
<dbReference type="SUPFAM" id="SSF47203">
    <property type="entry name" value="Acyl-CoA dehydrogenase C-terminal domain-like"/>
    <property type="match status" value="1"/>
</dbReference>
<keyword evidence="2" id="KW-0560">Oxidoreductase</keyword>